<protein>
    <submittedName>
        <fullName evidence="2">Kinase-like protein</fullName>
    </submittedName>
</protein>
<keyword evidence="3" id="KW-1185">Reference proteome</keyword>
<organism evidence="2 3">
    <name type="scientific">Plenodomus tracheiphilus IPT5</name>
    <dbReference type="NCBI Taxonomy" id="1408161"/>
    <lineage>
        <taxon>Eukaryota</taxon>
        <taxon>Fungi</taxon>
        <taxon>Dikarya</taxon>
        <taxon>Ascomycota</taxon>
        <taxon>Pezizomycotina</taxon>
        <taxon>Dothideomycetes</taxon>
        <taxon>Pleosporomycetidae</taxon>
        <taxon>Pleosporales</taxon>
        <taxon>Pleosporineae</taxon>
        <taxon>Leptosphaeriaceae</taxon>
        <taxon>Plenodomus</taxon>
    </lineage>
</organism>
<dbReference type="InterPro" id="IPR011009">
    <property type="entry name" value="Kinase-like_dom_sf"/>
</dbReference>
<evidence type="ECO:0000313" key="3">
    <source>
        <dbReference type="Proteomes" id="UP000799423"/>
    </source>
</evidence>
<dbReference type="InterPro" id="IPR002575">
    <property type="entry name" value="Aminoglycoside_PTrfase"/>
</dbReference>
<proteinExistence type="predicted"/>
<sequence length="371" mass="40859">MDTTVPEFDLTTVEGLRAYLTAKGQYRDDEIVILSGGTANYVYRATTTKNSTRVYKHAAPHSHSNKTFALDIRRMDYEALILDLLSSTNPRSPLLQQSLQSTAQAVPLLSYDQEHKLLCIADGGPRNLKSAYTDPQLDMQNIGARLAHWLAMLHSNTKYTSLTLPSQTHASKPSNDNNPIALQLYRHSYNNLHIALSEYNHDAELGVEINKQFGSLLATDEECICHGDFWPGNILIQNSNTQEHTGGLTVVDWELVRRGTSATDVGQFAAEAFLLDRFMGGRGLLGAFLGAYVGVRGAGVDKGWVRRMVVHWAVHVAYWPTRVAWTDQEGTQGLVNMGVEVLRAVLEDEWEGLGELALLGGVKGVIGGVLV</sequence>
<accession>A0A6A7BG11</accession>
<dbReference type="OrthoDB" id="25129at2759"/>
<dbReference type="Gene3D" id="3.30.200.20">
    <property type="entry name" value="Phosphorylase Kinase, domain 1"/>
    <property type="match status" value="1"/>
</dbReference>
<dbReference type="SUPFAM" id="SSF56112">
    <property type="entry name" value="Protein kinase-like (PK-like)"/>
    <property type="match status" value="1"/>
</dbReference>
<dbReference type="Proteomes" id="UP000799423">
    <property type="component" value="Unassembled WGS sequence"/>
</dbReference>
<evidence type="ECO:0000259" key="1">
    <source>
        <dbReference type="Pfam" id="PF01636"/>
    </source>
</evidence>
<reference evidence="2" key="1">
    <citation type="submission" date="2020-01" db="EMBL/GenBank/DDBJ databases">
        <authorList>
            <consortium name="DOE Joint Genome Institute"/>
            <person name="Haridas S."/>
            <person name="Albert R."/>
            <person name="Binder M."/>
            <person name="Bloem J."/>
            <person name="Labutti K."/>
            <person name="Salamov A."/>
            <person name="Andreopoulos B."/>
            <person name="Baker S.E."/>
            <person name="Barry K."/>
            <person name="Bills G."/>
            <person name="Bluhm B.H."/>
            <person name="Cannon C."/>
            <person name="Castanera R."/>
            <person name="Culley D.E."/>
            <person name="Daum C."/>
            <person name="Ezra D."/>
            <person name="Gonzalez J.B."/>
            <person name="Henrissat B."/>
            <person name="Kuo A."/>
            <person name="Liang C."/>
            <person name="Lipzen A."/>
            <person name="Lutzoni F."/>
            <person name="Magnuson J."/>
            <person name="Mondo S."/>
            <person name="Nolan M."/>
            <person name="Ohm R."/>
            <person name="Pangilinan J."/>
            <person name="Park H.-J."/>
            <person name="Ramirez L."/>
            <person name="Alfaro M."/>
            <person name="Sun H."/>
            <person name="Tritt A."/>
            <person name="Yoshinaga Y."/>
            <person name="Zwiers L.-H."/>
            <person name="Turgeon B.G."/>
            <person name="Goodwin S.B."/>
            <person name="Spatafora J.W."/>
            <person name="Crous P.W."/>
            <person name="Grigoriev I.V."/>
        </authorList>
    </citation>
    <scope>NUCLEOTIDE SEQUENCE</scope>
    <source>
        <strain evidence="2">IPT5</strain>
    </source>
</reference>
<dbReference type="GO" id="GO:0016301">
    <property type="term" value="F:kinase activity"/>
    <property type="evidence" value="ECO:0007669"/>
    <property type="project" value="UniProtKB-KW"/>
</dbReference>
<feature type="domain" description="Aminoglycoside phosphotransferase" evidence="1">
    <location>
        <begin position="31"/>
        <end position="276"/>
    </location>
</feature>
<dbReference type="Pfam" id="PF01636">
    <property type="entry name" value="APH"/>
    <property type="match status" value="1"/>
</dbReference>
<dbReference type="Gene3D" id="3.90.1200.10">
    <property type="match status" value="1"/>
</dbReference>
<keyword evidence="2" id="KW-0418">Kinase</keyword>
<dbReference type="AlphaFoldDB" id="A0A6A7BG11"/>
<keyword evidence="2" id="KW-0808">Transferase</keyword>
<dbReference type="EMBL" id="MU006293">
    <property type="protein sequence ID" value="KAF2854340.1"/>
    <property type="molecule type" value="Genomic_DNA"/>
</dbReference>
<evidence type="ECO:0000313" key="2">
    <source>
        <dbReference type="EMBL" id="KAF2854340.1"/>
    </source>
</evidence>
<gene>
    <name evidence="2" type="ORF">T440DRAFT_505330</name>
</gene>
<name>A0A6A7BG11_9PLEO</name>